<evidence type="ECO:0000256" key="1">
    <source>
        <dbReference type="SAM" id="Phobius"/>
    </source>
</evidence>
<accession>A0A8S3TA60</accession>
<dbReference type="Proteomes" id="UP000683360">
    <property type="component" value="Unassembled WGS sequence"/>
</dbReference>
<keyword evidence="3" id="KW-1185">Reference proteome</keyword>
<keyword evidence="1" id="KW-1133">Transmembrane helix</keyword>
<feature type="transmembrane region" description="Helical" evidence="1">
    <location>
        <begin position="44"/>
        <end position="66"/>
    </location>
</feature>
<evidence type="ECO:0000313" key="3">
    <source>
        <dbReference type="Proteomes" id="UP000683360"/>
    </source>
</evidence>
<dbReference type="AlphaFoldDB" id="A0A8S3TA60"/>
<evidence type="ECO:0000313" key="2">
    <source>
        <dbReference type="EMBL" id="CAG2230754.1"/>
    </source>
</evidence>
<name>A0A8S3TA60_MYTED</name>
<protein>
    <submittedName>
        <fullName evidence="2">Uncharacterized protein</fullName>
    </submittedName>
</protein>
<gene>
    <name evidence="2" type="ORF">MEDL_43580</name>
</gene>
<dbReference type="EMBL" id="CAJPWZ010002098">
    <property type="protein sequence ID" value="CAG2230754.1"/>
    <property type="molecule type" value="Genomic_DNA"/>
</dbReference>
<comment type="caution">
    <text evidence="2">The sequence shown here is derived from an EMBL/GenBank/DDBJ whole genome shotgun (WGS) entry which is preliminary data.</text>
</comment>
<keyword evidence="1" id="KW-0812">Transmembrane</keyword>
<keyword evidence="1" id="KW-0472">Membrane</keyword>
<dbReference type="OrthoDB" id="10385938at2759"/>
<proteinExistence type="predicted"/>
<sequence length="232" mass="26808">MLIDQNSKLVDDKVIGSFANCEFACDLEIGRINIWKVNTNKMKIAWVLLLSLVLVFLLEDCEAWRVRIRGRRFIRKVVPRIRGRRLIRKIGHIIKGTIKTITKVAIMTNPALFVAKQVFDRYKAKKMQAALAGEETCVADDICGGSCVNQKCMWYCDNICNVFPSEKEFNWRGELVYLPCKYSEYDYAGSGYFTPADLAYHIQERGREPDNMMVFRRLDQNGDGRTPVKHLR</sequence>
<organism evidence="2 3">
    <name type="scientific">Mytilus edulis</name>
    <name type="common">Blue mussel</name>
    <dbReference type="NCBI Taxonomy" id="6550"/>
    <lineage>
        <taxon>Eukaryota</taxon>
        <taxon>Metazoa</taxon>
        <taxon>Spiralia</taxon>
        <taxon>Lophotrochozoa</taxon>
        <taxon>Mollusca</taxon>
        <taxon>Bivalvia</taxon>
        <taxon>Autobranchia</taxon>
        <taxon>Pteriomorphia</taxon>
        <taxon>Mytilida</taxon>
        <taxon>Mytiloidea</taxon>
        <taxon>Mytilidae</taxon>
        <taxon>Mytilinae</taxon>
        <taxon>Mytilus</taxon>
    </lineage>
</organism>
<reference evidence="2" key="1">
    <citation type="submission" date="2021-03" db="EMBL/GenBank/DDBJ databases">
        <authorList>
            <person name="Bekaert M."/>
        </authorList>
    </citation>
    <scope>NUCLEOTIDE SEQUENCE</scope>
</reference>